<accession>X0SQR7</accession>
<dbReference type="AlphaFoldDB" id="X0SQR7"/>
<evidence type="ECO:0000256" key="1">
    <source>
        <dbReference type="SAM" id="MobiDB-lite"/>
    </source>
</evidence>
<sequence>MLAALFSASPQKTLPQVDLAAISQKVTAGVTQLEAVTLTVKSRALGKGGVTGMIQSTKKSSDRSSEPQSSRIRMLVRMELSNPPFKENVRVTLNPLNGNLFEVTSWQSM</sequence>
<comment type="caution">
    <text evidence="2">The sequence shown here is derived from an EMBL/GenBank/DDBJ whole genome shotgun (WGS) entry which is preliminary data.</text>
</comment>
<feature type="region of interest" description="Disordered" evidence="1">
    <location>
        <begin position="49"/>
        <end position="70"/>
    </location>
</feature>
<reference evidence="2" key="1">
    <citation type="journal article" date="2014" name="Front. Microbiol.">
        <title>High frequency of phylogenetically diverse reductive dehalogenase-homologous genes in deep subseafloor sedimentary metagenomes.</title>
        <authorList>
            <person name="Kawai M."/>
            <person name="Futagami T."/>
            <person name="Toyoda A."/>
            <person name="Takaki Y."/>
            <person name="Nishi S."/>
            <person name="Hori S."/>
            <person name="Arai W."/>
            <person name="Tsubouchi T."/>
            <person name="Morono Y."/>
            <person name="Uchiyama I."/>
            <person name="Ito T."/>
            <person name="Fujiyama A."/>
            <person name="Inagaki F."/>
            <person name="Takami H."/>
        </authorList>
    </citation>
    <scope>NUCLEOTIDE SEQUENCE</scope>
    <source>
        <strain evidence="2">Expedition CK06-06</strain>
    </source>
</reference>
<proteinExistence type="predicted"/>
<protein>
    <submittedName>
        <fullName evidence="2">Uncharacterized protein</fullName>
    </submittedName>
</protein>
<evidence type="ECO:0000313" key="2">
    <source>
        <dbReference type="EMBL" id="GAF77456.1"/>
    </source>
</evidence>
<name>X0SQR7_9ZZZZ</name>
<gene>
    <name evidence="2" type="ORF">S01H1_08573</name>
</gene>
<organism evidence="2">
    <name type="scientific">marine sediment metagenome</name>
    <dbReference type="NCBI Taxonomy" id="412755"/>
    <lineage>
        <taxon>unclassified sequences</taxon>
        <taxon>metagenomes</taxon>
        <taxon>ecological metagenomes</taxon>
    </lineage>
</organism>
<dbReference type="EMBL" id="BARS01004389">
    <property type="protein sequence ID" value="GAF77456.1"/>
    <property type="molecule type" value="Genomic_DNA"/>
</dbReference>